<dbReference type="OrthoDB" id="162867at2759"/>
<dbReference type="PROSITE" id="PS50090">
    <property type="entry name" value="MYB_LIKE"/>
    <property type="match status" value="1"/>
</dbReference>
<feature type="compositionally biased region" description="Basic and acidic residues" evidence="1">
    <location>
        <begin position="414"/>
        <end position="423"/>
    </location>
</feature>
<evidence type="ECO:0000256" key="1">
    <source>
        <dbReference type="SAM" id="MobiDB-lite"/>
    </source>
</evidence>
<sequence>MADVVRSGAIFRVRDAASMRSPTPRLPGVQMPRGRIAAATPETPAMQRRRARSALEVVVTRGTAVSTPVRKAALGEASETGTQKKRKRLRKKKKTPASVLVPTPQRIRDDDEDDDDEDRVSSPLDVLRSFNRLVARSPVSPTSPMPSHLQKAMSNAQVTARARRTVVAEADERPMRRRSYDNQQTHSSHAGRKRTRQPEPEDEPDASADDAFSVEATDESADDGFPIRKRLVYADTPPAKTKRRDASPEPALSKPALKPKAKAKAKPAPKKKPTARAWVPVPVLSDWYVQWPPSLDLKKHVQLTVCGLVQGQPAQFQVGRRVSEFRFVTHEGVGVRLDGCINIEQAQKAGVPTNVMEAMLEGLPKQWRKQLKTLVPALARAAKKPSKAPTGQVRMLSSSSLDEQSFTLDNVEMTPHKDGEQRSRSGRRLTKVMEWWRNERLLTNADGESRIETGSPAYIPSARKKESDDEEEDDDGPTTSAAALSKAVAEARNKIQAIRDAQLKSVAWTDEQLVALEDAKAAVPTTEVNFWAEVANLVPGKTADECRTRTFESVQANTRKGGGPRRAAAAVPVDAKGDLKIFRAGSNRFKKQVREFVHDYEKKHVDDLFAESTPSKDGFVGDLGLDDLRSPGGLGPANVDADDDDSDEDDLISGRELLEKVPLSKRDEVDSYVLTLKRNHTGLGKSIARKVPTFVTPPPKQKTRVRQSVHIVEEVGAHLLEGYVSPGGTTRLRLERDSDADSMDEELDEDEDSSGDYD</sequence>
<feature type="region of interest" description="Disordered" evidence="1">
    <location>
        <begin position="20"/>
        <end position="49"/>
    </location>
</feature>
<feature type="region of interest" description="Disordered" evidence="1">
    <location>
        <begin position="63"/>
        <end position="123"/>
    </location>
</feature>
<feature type="region of interest" description="Disordered" evidence="1">
    <location>
        <begin position="382"/>
        <end position="427"/>
    </location>
</feature>
<evidence type="ECO:0000313" key="4">
    <source>
        <dbReference type="Proteomes" id="UP000794436"/>
    </source>
</evidence>
<feature type="region of interest" description="Disordered" evidence="1">
    <location>
        <begin position="135"/>
        <end position="274"/>
    </location>
</feature>
<protein>
    <recommendedName>
        <fullName evidence="2">Myb-like domain-containing protein</fullName>
    </recommendedName>
</protein>
<feature type="compositionally biased region" description="Acidic residues" evidence="1">
    <location>
        <begin position="640"/>
        <end position="650"/>
    </location>
</feature>
<feature type="compositionally biased region" description="Basic and acidic residues" evidence="1">
    <location>
        <begin position="170"/>
        <end position="180"/>
    </location>
</feature>
<dbReference type="AlphaFoldDB" id="A0A8K1CMJ6"/>
<evidence type="ECO:0000313" key="3">
    <source>
        <dbReference type="EMBL" id="TMW65839.1"/>
    </source>
</evidence>
<dbReference type="Proteomes" id="UP000794436">
    <property type="component" value="Unassembled WGS sequence"/>
</dbReference>
<dbReference type="InterPro" id="IPR015216">
    <property type="entry name" value="SANTA"/>
</dbReference>
<dbReference type="SUPFAM" id="SSF46689">
    <property type="entry name" value="Homeodomain-like"/>
    <property type="match status" value="1"/>
</dbReference>
<gene>
    <name evidence="3" type="ORF">Poli38472_003604</name>
</gene>
<reference evidence="3" key="1">
    <citation type="submission" date="2019-03" db="EMBL/GenBank/DDBJ databases">
        <title>Long read genome sequence of the mycoparasitic Pythium oligandrum ATCC 38472 isolated from sugarbeet rhizosphere.</title>
        <authorList>
            <person name="Gaulin E."/>
        </authorList>
    </citation>
    <scope>NUCLEOTIDE SEQUENCE</scope>
    <source>
        <strain evidence="3">ATCC 38472_TT</strain>
    </source>
</reference>
<feature type="compositionally biased region" description="Basic residues" evidence="1">
    <location>
        <begin position="257"/>
        <end position="274"/>
    </location>
</feature>
<feature type="region of interest" description="Disordered" evidence="1">
    <location>
        <begin position="723"/>
        <end position="758"/>
    </location>
</feature>
<feature type="region of interest" description="Disordered" evidence="1">
    <location>
        <begin position="447"/>
        <end position="482"/>
    </location>
</feature>
<feature type="region of interest" description="Disordered" evidence="1">
    <location>
        <begin position="630"/>
        <end position="650"/>
    </location>
</feature>
<feature type="compositionally biased region" description="Polar residues" evidence="1">
    <location>
        <begin position="395"/>
        <end position="408"/>
    </location>
</feature>
<comment type="caution">
    <text evidence="3">The sequence shown here is derived from an EMBL/GenBank/DDBJ whole genome shotgun (WGS) entry which is preliminary data.</text>
</comment>
<dbReference type="CDD" id="cd00167">
    <property type="entry name" value="SANT"/>
    <property type="match status" value="1"/>
</dbReference>
<dbReference type="InterPro" id="IPR009057">
    <property type="entry name" value="Homeodomain-like_sf"/>
</dbReference>
<name>A0A8K1CMJ6_PYTOL</name>
<feature type="domain" description="Myb-like" evidence="2">
    <location>
        <begin position="500"/>
        <end position="549"/>
    </location>
</feature>
<keyword evidence="4" id="KW-1185">Reference proteome</keyword>
<dbReference type="EMBL" id="SPLM01000036">
    <property type="protein sequence ID" value="TMW65839.1"/>
    <property type="molecule type" value="Genomic_DNA"/>
</dbReference>
<evidence type="ECO:0000259" key="2">
    <source>
        <dbReference type="PROSITE" id="PS50090"/>
    </source>
</evidence>
<dbReference type="Gene3D" id="1.10.10.60">
    <property type="entry name" value="Homeodomain-like"/>
    <property type="match status" value="1"/>
</dbReference>
<proteinExistence type="predicted"/>
<organism evidence="3 4">
    <name type="scientific">Pythium oligandrum</name>
    <name type="common">Mycoparasitic fungus</name>
    <dbReference type="NCBI Taxonomy" id="41045"/>
    <lineage>
        <taxon>Eukaryota</taxon>
        <taxon>Sar</taxon>
        <taxon>Stramenopiles</taxon>
        <taxon>Oomycota</taxon>
        <taxon>Peronosporomycetes</taxon>
        <taxon>Pythiales</taxon>
        <taxon>Pythiaceae</taxon>
        <taxon>Pythium</taxon>
    </lineage>
</organism>
<dbReference type="InterPro" id="IPR001005">
    <property type="entry name" value="SANT/Myb"/>
</dbReference>
<feature type="compositionally biased region" description="Acidic residues" evidence="1">
    <location>
        <begin position="740"/>
        <end position="758"/>
    </location>
</feature>
<dbReference type="Pfam" id="PF09133">
    <property type="entry name" value="SANTA"/>
    <property type="match status" value="1"/>
</dbReference>
<accession>A0A8K1CMJ6</accession>
<feature type="compositionally biased region" description="Basic residues" evidence="1">
    <location>
        <begin position="83"/>
        <end position="95"/>
    </location>
</feature>